<gene>
    <name evidence="1" type="ORF">EYF80_027362</name>
</gene>
<evidence type="ECO:0000313" key="1">
    <source>
        <dbReference type="EMBL" id="TNN62454.1"/>
    </source>
</evidence>
<sequence length="165" mass="17964">MAWKLRKEMLTRSLPWTTVTSFPSTLSPLTKPSTSRSFGIAWSAKGDEADMGGMEKRGSVVSCCEVIALLTGLSLGIGRVRKGGDFLTNVGECCKLGSTKSMTWRRSVYRPPVVKTMDVPLRCDAVGPVESRRRASSLWGAQEAIPNITGDVSASVRIFCQPQKH</sequence>
<proteinExistence type="predicted"/>
<dbReference type="AlphaFoldDB" id="A0A4Z2HC32"/>
<protein>
    <submittedName>
        <fullName evidence="1">Uncharacterized protein</fullName>
    </submittedName>
</protein>
<accession>A0A4Z2HC32</accession>
<evidence type="ECO:0000313" key="2">
    <source>
        <dbReference type="Proteomes" id="UP000314294"/>
    </source>
</evidence>
<keyword evidence="2" id="KW-1185">Reference proteome</keyword>
<comment type="caution">
    <text evidence="1">The sequence shown here is derived from an EMBL/GenBank/DDBJ whole genome shotgun (WGS) entry which is preliminary data.</text>
</comment>
<dbReference type="Proteomes" id="UP000314294">
    <property type="component" value="Unassembled WGS sequence"/>
</dbReference>
<organism evidence="1 2">
    <name type="scientific">Liparis tanakae</name>
    <name type="common">Tanaka's snailfish</name>
    <dbReference type="NCBI Taxonomy" id="230148"/>
    <lineage>
        <taxon>Eukaryota</taxon>
        <taxon>Metazoa</taxon>
        <taxon>Chordata</taxon>
        <taxon>Craniata</taxon>
        <taxon>Vertebrata</taxon>
        <taxon>Euteleostomi</taxon>
        <taxon>Actinopterygii</taxon>
        <taxon>Neopterygii</taxon>
        <taxon>Teleostei</taxon>
        <taxon>Neoteleostei</taxon>
        <taxon>Acanthomorphata</taxon>
        <taxon>Eupercaria</taxon>
        <taxon>Perciformes</taxon>
        <taxon>Cottioidei</taxon>
        <taxon>Cottales</taxon>
        <taxon>Liparidae</taxon>
        <taxon>Liparis</taxon>
    </lineage>
</organism>
<name>A0A4Z2HC32_9TELE</name>
<dbReference type="EMBL" id="SRLO01000293">
    <property type="protein sequence ID" value="TNN62454.1"/>
    <property type="molecule type" value="Genomic_DNA"/>
</dbReference>
<reference evidence="1 2" key="1">
    <citation type="submission" date="2019-03" db="EMBL/GenBank/DDBJ databases">
        <title>First draft genome of Liparis tanakae, snailfish: a comprehensive survey of snailfish specific genes.</title>
        <authorList>
            <person name="Kim W."/>
            <person name="Song I."/>
            <person name="Jeong J.-H."/>
            <person name="Kim D."/>
            <person name="Kim S."/>
            <person name="Ryu S."/>
            <person name="Song J.Y."/>
            <person name="Lee S.K."/>
        </authorList>
    </citation>
    <scope>NUCLEOTIDE SEQUENCE [LARGE SCALE GENOMIC DNA]</scope>
    <source>
        <tissue evidence="1">Muscle</tissue>
    </source>
</reference>